<evidence type="ECO:0000313" key="2">
    <source>
        <dbReference type="Proteomes" id="UP000252139"/>
    </source>
</evidence>
<dbReference type="InterPro" id="IPR008978">
    <property type="entry name" value="HSP20-like_chaperone"/>
</dbReference>
<dbReference type="Proteomes" id="UP000252139">
    <property type="component" value="Unassembled WGS sequence"/>
</dbReference>
<dbReference type="OrthoDB" id="2233034at2759"/>
<accession>A0A367KDY8</accession>
<gene>
    <name evidence="1" type="ORF">CU097_003939</name>
</gene>
<keyword evidence="2" id="KW-1185">Reference proteome</keyword>
<protein>
    <recommendedName>
        <fullName evidence="3">CS domain-containing protein</fullName>
    </recommendedName>
</protein>
<proteinExistence type="predicted"/>
<name>A0A367KDY8_RHIAZ</name>
<sequence>MLIKYSNCPLHYDHAHKDDMPSTIIWTQTLESITFKIESNQSRVHFSEYCLNLHNPYKSISLPLFDKLCLEKCVIDKINNTMTFLKESFRLWPRLLSQQTDQEIEDQLLEANFLVCIRHDEASFDTLDFDSVINGQGQKTGLE</sequence>
<reference evidence="1 2" key="1">
    <citation type="journal article" date="2018" name="G3 (Bethesda)">
        <title>Phylogenetic and Phylogenomic Definition of Rhizopus Species.</title>
        <authorList>
            <person name="Gryganskyi A.P."/>
            <person name="Golan J."/>
            <person name="Dolatabadi S."/>
            <person name="Mondo S."/>
            <person name="Robb S."/>
            <person name="Idnurm A."/>
            <person name="Muszewska A."/>
            <person name="Steczkiewicz K."/>
            <person name="Masonjones S."/>
            <person name="Liao H.L."/>
            <person name="Gajdeczka M.T."/>
            <person name="Anike F."/>
            <person name="Vuek A."/>
            <person name="Anishchenko I.M."/>
            <person name="Voigt K."/>
            <person name="de Hoog G.S."/>
            <person name="Smith M.E."/>
            <person name="Heitman J."/>
            <person name="Vilgalys R."/>
            <person name="Stajich J.E."/>
        </authorList>
    </citation>
    <scope>NUCLEOTIDE SEQUENCE [LARGE SCALE GENOMIC DNA]</scope>
    <source>
        <strain evidence="1 2">CBS 357.93</strain>
    </source>
</reference>
<evidence type="ECO:0008006" key="3">
    <source>
        <dbReference type="Google" id="ProtNLM"/>
    </source>
</evidence>
<dbReference type="SUPFAM" id="SSF49764">
    <property type="entry name" value="HSP20-like chaperones"/>
    <property type="match status" value="1"/>
</dbReference>
<evidence type="ECO:0000313" key="1">
    <source>
        <dbReference type="EMBL" id="RCI00434.1"/>
    </source>
</evidence>
<comment type="caution">
    <text evidence="1">The sequence shown here is derived from an EMBL/GenBank/DDBJ whole genome shotgun (WGS) entry which is preliminary data.</text>
</comment>
<dbReference type="AlphaFoldDB" id="A0A367KDY8"/>
<dbReference type="EMBL" id="PJQL01000060">
    <property type="protein sequence ID" value="RCI00434.1"/>
    <property type="molecule type" value="Genomic_DNA"/>
</dbReference>
<organism evidence="1 2">
    <name type="scientific">Rhizopus azygosporus</name>
    <name type="common">Rhizopus microsporus var. azygosporus</name>
    <dbReference type="NCBI Taxonomy" id="86630"/>
    <lineage>
        <taxon>Eukaryota</taxon>
        <taxon>Fungi</taxon>
        <taxon>Fungi incertae sedis</taxon>
        <taxon>Mucoromycota</taxon>
        <taxon>Mucoromycotina</taxon>
        <taxon>Mucoromycetes</taxon>
        <taxon>Mucorales</taxon>
        <taxon>Mucorineae</taxon>
        <taxon>Rhizopodaceae</taxon>
        <taxon>Rhizopus</taxon>
    </lineage>
</organism>